<keyword evidence="4" id="KW-0808">Transferase</keyword>
<keyword evidence="6" id="KW-0812">Transmembrane</keyword>
<proteinExistence type="inferred from homology"/>
<dbReference type="PANTHER" id="PTHR48043">
    <property type="entry name" value="EG:EG0003.4 PROTEIN-RELATED"/>
    <property type="match status" value="1"/>
</dbReference>
<dbReference type="Pfam" id="PF00201">
    <property type="entry name" value="UDPGT"/>
    <property type="match status" value="1"/>
</dbReference>
<evidence type="ECO:0000256" key="1">
    <source>
        <dbReference type="ARBA" id="ARBA00009995"/>
    </source>
</evidence>
<evidence type="ECO:0000256" key="5">
    <source>
        <dbReference type="ARBA" id="ARBA00047475"/>
    </source>
</evidence>
<evidence type="ECO:0000256" key="6">
    <source>
        <dbReference type="SAM" id="Phobius"/>
    </source>
</evidence>
<dbReference type="EC" id="2.4.1.17" evidence="2"/>
<reference evidence="8" key="1">
    <citation type="submission" date="2022-11" db="UniProtKB">
        <authorList>
            <consortium name="WormBaseParasite"/>
        </authorList>
    </citation>
    <scope>IDENTIFICATION</scope>
</reference>
<dbReference type="Proteomes" id="UP000887574">
    <property type="component" value="Unplaced"/>
</dbReference>
<organism evidence="7 8">
    <name type="scientific">Ditylenchus dipsaci</name>
    <dbReference type="NCBI Taxonomy" id="166011"/>
    <lineage>
        <taxon>Eukaryota</taxon>
        <taxon>Metazoa</taxon>
        <taxon>Ecdysozoa</taxon>
        <taxon>Nematoda</taxon>
        <taxon>Chromadorea</taxon>
        <taxon>Rhabditida</taxon>
        <taxon>Tylenchina</taxon>
        <taxon>Tylenchomorpha</taxon>
        <taxon>Sphaerularioidea</taxon>
        <taxon>Anguinidae</taxon>
        <taxon>Anguininae</taxon>
        <taxon>Ditylenchus</taxon>
    </lineage>
</organism>
<comment type="similarity">
    <text evidence="1">Belongs to the UDP-glycosyltransferase family.</text>
</comment>
<keyword evidence="6" id="KW-1133">Transmembrane helix</keyword>
<dbReference type="InterPro" id="IPR050271">
    <property type="entry name" value="UDP-glycosyltransferase"/>
</dbReference>
<evidence type="ECO:0000256" key="2">
    <source>
        <dbReference type="ARBA" id="ARBA00012544"/>
    </source>
</evidence>
<keyword evidence="6" id="KW-0472">Membrane</keyword>
<feature type="transmembrane region" description="Helical" evidence="6">
    <location>
        <begin position="405"/>
        <end position="426"/>
    </location>
</feature>
<dbReference type="SUPFAM" id="SSF53756">
    <property type="entry name" value="UDP-Glycosyltransferase/glycogen phosphorylase"/>
    <property type="match status" value="1"/>
</dbReference>
<evidence type="ECO:0000313" key="8">
    <source>
        <dbReference type="WBParaSite" id="jg8353"/>
    </source>
</evidence>
<name>A0A915EME2_9BILA</name>
<comment type="catalytic activity">
    <reaction evidence="5">
        <text>glucuronate acceptor + UDP-alpha-D-glucuronate = acceptor beta-D-glucuronoside + UDP + H(+)</text>
        <dbReference type="Rhea" id="RHEA:21032"/>
        <dbReference type="ChEBI" id="CHEBI:15378"/>
        <dbReference type="ChEBI" id="CHEBI:58052"/>
        <dbReference type="ChEBI" id="CHEBI:58223"/>
        <dbReference type="ChEBI" id="CHEBI:132367"/>
        <dbReference type="ChEBI" id="CHEBI:132368"/>
        <dbReference type="EC" id="2.4.1.17"/>
    </reaction>
</comment>
<evidence type="ECO:0000256" key="4">
    <source>
        <dbReference type="ARBA" id="ARBA00022679"/>
    </source>
</evidence>
<dbReference type="WBParaSite" id="jg8353">
    <property type="protein sequence ID" value="jg8353"/>
    <property type="gene ID" value="jg8353"/>
</dbReference>
<evidence type="ECO:0000256" key="3">
    <source>
        <dbReference type="ARBA" id="ARBA00022676"/>
    </source>
</evidence>
<dbReference type="AlphaFoldDB" id="A0A915EME2"/>
<keyword evidence="3" id="KW-0328">Glycosyltransferase</keyword>
<dbReference type="GO" id="GO:0015020">
    <property type="term" value="F:glucuronosyltransferase activity"/>
    <property type="evidence" value="ECO:0007669"/>
    <property type="project" value="UniProtKB-EC"/>
</dbReference>
<accession>A0A915EME2</accession>
<dbReference type="InterPro" id="IPR002213">
    <property type="entry name" value="UDP_glucos_trans"/>
</dbReference>
<keyword evidence="7" id="KW-1185">Reference proteome</keyword>
<protein>
    <recommendedName>
        <fullName evidence="2">glucuronosyltransferase</fullName>
        <ecNumber evidence="2">2.4.1.17</ecNumber>
    </recommendedName>
</protein>
<dbReference type="PANTHER" id="PTHR48043:SF119">
    <property type="entry name" value="UDP-GLUCURONOSYLTRANSFERASE"/>
    <property type="match status" value="1"/>
</dbReference>
<dbReference type="Gene3D" id="3.40.50.2000">
    <property type="entry name" value="Glycogen Phosphorylase B"/>
    <property type="match status" value="1"/>
</dbReference>
<sequence length="428" mass="49193">MGPNIEYIKAYLPSEEPPEILGHMFWKLTISATNIPYVYKGCDDKLGTLLLEYSEQLREALNQDWDLVVIDDLFWTLGFSFATLRHRLWEKGLLPNSSPKFVVYATAGQTLLSADSVKSIGRNWVSKIPLFPYIPTNQQDYFQAKYFNHRLFNFYENAVDLITMNFYVEKFLMPNIERFGVPQFTWHELYKKCSLTLGDSLDRLGWPLAEGNDIVNVGSHCKVTATKPLTGDLAKFVEDSKSKGTIYIAFGTYAAWDFAPDYIVDAFVGALNRLEDYRFIWGYNGRKSLPVKSHIKLVKWVPQLDVLAHPKTKAFITHGGLKSIKEGFLGLGPVLNKYTIDQQTLYSTIYKVVSTPVAEQKAQKLKSVFLDRPMEGMDTAMFYTERLFRVPAGRRISFVRKGIDLSWLEFLYYEFLLLVIALAWVLKH</sequence>
<evidence type="ECO:0000313" key="7">
    <source>
        <dbReference type="Proteomes" id="UP000887574"/>
    </source>
</evidence>